<keyword evidence="3" id="KW-1185">Reference proteome</keyword>
<accession>A0A9P8Q5V4</accession>
<proteinExistence type="predicted"/>
<comment type="caution">
    <text evidence="2">The sequence shown here is derived from an EMBL/GenBank/DDBJ whole genome shotgun (WGS) entry which is preliminary data.</text>
</comment>
<feature type="compositionally biased region" description="Polar residues" evidence="1">
    <location>
        <begin position="160"/>
        <end position="170"/>
    </location>
</feature>
<dbReference type="EMBL" id="JAEUBG010003130">
    <property type="protein sequence ID" value="KAH3683439.1"/>
    <property type="molecule type" value="Genomic_DNA"/>
</dbReference>
<dbReference type="AlphaFoldDB" id="A0A9P8Q5V4"/>
<evidence type="ECO:0000256" key="1">
    <source>
        <dbReference type="SAM" id="MobiDB-lite"/>
    </source>
</evidence>
<reference evidence="2" key="1">
    <citation type="journal article" date="2021" name="Open Biol.">
        <title>Shared evolutionary footprints suggest mitochondrial oxidative damage underlies multiple complex I losses in fungi.</title>
        <authorList>
            <person name="Schikora-Tamarit M.A."/>
            <person name="Marcet-Houben M."/>
            <person name="Nosek J."/>
            <person name="Gabaldon T."/>
        </authorList>
    </citation>
    <scope>NUCLEOTIDE SEQUENCE</scope>
    <source>
        <strain evidence="2">CBS2887</strain>
    </source>
</reference>
<evidence type="ECO:0000313" key="2">
    <source>
        <dbReference type="EMBL" id="KAH3683439.1"/>
    </source>
</evidence>
<sequence>MLLRSPTSSISLNKVEARMFCPVFMEIIGVLKLTNKLHALAKSSVCLLPVWKTSVTASKKEYSFFLDLDSKARSVSVFDSSREQSTTWSNNKCCKTTPITTIDTVPDQKQPTTILSVAVVNCTEDENSQQTTKTTGDGFKSSKEVKFGRKTQHDHRDNSGRQQVGNEVDL</sequence>
<evidence type="ECO:0000313" key="3">
    <source>
        <dbReference type="Proteomes" id="UP000774326"/>
    </source>
</evidence>
<name>A0A9P8Q5V4_WICPI</name>
<protein>
    <submittedName>
        <fullName evidence="2">Uncharacterized protein</fullName>
    </submittedName>
</protein>
<feature type="region of interest" description="Disordered" evidence="1">
    <location>
        <begin position="126"/>
        <end position="170"/>
    </location>
</feature>
<gene>
    <name evidence="2" type="ORF">WICPIJ_005596</name>
</gene>
<dbReference type="Proteomes" id="UP000774326">
    <property type="component" value="Unassembled WGS sequence"/>
</dbReference>
<organism evidence="2 3">
    <name type="scientific">Wickerhamomyces pijperi</name>
    <name type="common">Yeast</name>
    <name type="synonym">Pichia pijperi</name>
    <dbReference type="NCBI Taxonomy" id="599730"/>
    <lineage>
        <taxon>Eukaryota</taxon>
        <taxon>Fungi</taxon>
        <taxon>Dikarya</taxon>
        <taxon>Ascomycota</taxon>
        <taxon>Saccharomycotina</taxon>
        <taxon>Saccharomycetes</taxon>
        <taxon>Phaffomycetales</taxon>
        <taxon>Wickerhamomycetaceae</taxon>
        <taxon>Wickerhamomyces</taxon>
    </lineage>
</organism>
<reference evidence="2" key="2">
    <citation type="submission" date="2021-01" db="EMBL/GenBank/DDBJ databases">
        <authorList>
            <person name="Schikora-Tamarit M.A."/>
        </authorList>
    </citation>
    <scope>NUCLEOTIDE SEQUENCE</scope>
    <source>
        <strain evidence="2">CBS2887</strain>
    </source>
</reference>